<gene>
    <name evidence="3" type="ORF">Vbra_4864</name>
</gene>
<evidence type="ECO:0000313" key="4">
    <source>
        <dbReference type="Proteomes" id="UP000041254"/>
    </source>
</evidence>
<name>A0A0G4EE63_VITBC</name>
<dbReference type="VEuPathDB" id="CryptoDB:Vbra_4864"/>
<feature type="region of interest" description="Disordered" evidence="1">
    <location>
        <begin position="384"/>
        <end position="461"/>
    </location>
</feature>
<dbReference type="Pfam" id="PF21743">
    <property type="entry name" value="PTM_DIR17_Tudor"/>
    <property type="match status" value="1"/>
</dbReference>
<feature type="compositionally biased region" description="Basic and acidic residues" evidence="1">
    <location>
        <begin position="402"/>
        <end position="416"/>
    </location>
</feature>
<organism evidence="3 4">
    <name type="scientific">Vitrella brassicaformis (strain CCMP3155)</name>
    <dbReference type="NCBI Taxonomy" id="1169540"/>
    <lineage>
        <taxon>Eukaryota</taxon>
        <taxon>Sar</taxon>
        <taxon>Alveolata</taxon>
        <taxon>Colpodellida</taxon>
        <taxon>Vitrellaceae</taxon>
        <taxon>Vitrella</taxon>
    </lineage>
</organism>
<dbReference type="PhylomeDB" id="A0A0G4EE63"/>
<dbReference type="InterPro" id="IPR047365">
    <property type="entry name" value="Tudor_AtPTM-like"/>
</dbReference>
<feature type="region of interest" description="Disordered" evidence="1">
    <location>
        <begin position="144"/>
        <end position="184"/>
    </location>
</feature>
<dbReference type="EMBL" id="CDMY01000182">
    <property type="protein sequence ID" value="CEL93653.1"/>
    <property type="molecule type" value="Genomic_DNA"/>
</dbReference>
<dbReference type="Proteomes" id="UP000041254">
    <property type="component" value="Unassembled WGS sequence"/>
</dbReference>
<evidence type="ECO:0000313" key="3">
    <source>
        <dbReference type="EMBL" id="CEL93653.1"/>
    </source>
</evidence>
<feature type="domain" description="PTM/DIR17-like Tudor" evidence="2">
    <location>
        <begin position="305"/>
        <end position="338"/>
    </location>
</feature>
<dbReference type="CDD" id="cd20401">
    <property type="entry name" value="Tudor_AtPTM-like"/>
    <property type="match status" value="1"/>
</dbReference>
<dbReference type="InParanoid" id="A0A0G4EE63"/>
<keyword evidence="4" id="KW-1185">Reference proteome</keyword>
<dbReference type="AlphaFoldDB" id="A0A0G4EE63"/>
<feature type="region of interest" description="Disordered" evidence="1">
    <location>
        <begin position="347"/>
        <end position="367"/>
    </location>
</feature>
<feature type="compositionally biased region" description="Acidic residues" evidence="1">
    <location>
        <begin position="1087"/>
        <end position="1104"/>
    </location>
</feature>
<evidence type="ECO:0000259" key="2">
    <source>
        <dbReference type="Pfam" id="PF21743"/>
    </source>
</evidence>
<protein>
    <recommendedName>
        <fullName evidence="2">PTM/DIR17-like Tudor domain-containing protein</fullName>
    </recommendedName>
</protein>
<evidence type="ECO:0000256" key="1">
    <source>
        <dbReference type="SAM" id="MobiDB-lite"/>
    </source>
</evidence>
<feature type="region of interest" description="Disordered" evidence="1">
    <location>
        <begin position="1072"/>
        <end position="1104"/>
    </location>
</feature>
<accession>A0A0G4EE63</accession>
<sequence length="1104" mass="121368">MTSDSAVALEDALRIDQAEYAGHQLCRDPSIKNQLADYCGKVGASPHYFTSSRALQWYPNLVRILEDAASQENATLELQRVTDPKHPKRAGLTADDSAFVCVYRGEPKGASDKSITLLGELTGEVVPQTPEAWNDPRHIWPLRFVDDALPPPPPPHGNTPSSHSQPEPEPEQRLQRPPVPQDGSLMLNFRAAKNRVAYFQPAAVYRDGWPHLLLLRRPGKALNPGDELLIDLPPNMTTKYKCYIAERLYSLDMQNLPPPPEPDSAEPAAAAAAASGGWVPLLGVHLGKSVIDRKFNARNDVRNSYYFQGTVSGYDSTSGLFSIEYEDGDAEEITGIEMAMLIIDNTQRNKSNKPSDPTPPPRLLPQYCEDPLKANIIEYGAIGHAPPASAADDNDGQRGGPRGRDNEDDASMRDRDRDEEDSNSDASLPPHPSLTHCDDIKLATRGKRGRGGRGGSGRAAAARVAGVRLAQLEAEIVYEVGGFLTTLERKPLSLVCRQLHQKTTDATYGSKLNAAFIETTGSKWVLEAAVEVIEASNATLTHIRVDDPKRQCHKNRDGNTKGAEPVVFEKTKQLHITHTDYLDLVMDWKWMFPSLEVLSVGKVCGERCLLDGRISHLPAVTHIVSTSRAITSIKADVIDATEGDEWQAFTRSLSGCPNIRSISGIHLEEDPNGCIYDSLGRLTTALDTNWRAQHMIDHHHSPSLLVWCRLQPPADRPRGPNHFSLQDLLTWAEKTKCKIVLMPREDDPRCKRSKILTDTPPQFDDIVIDCSKEGGDTLPAPHGPVGQLITDLTTECDAVKFVYGGAPLHDTWGPVLTFPTATKLSIHPPRDRRRGDPLPPVRQLITSIPEWLVAKDDNGNNTHLPNIQHLCISISSYTHVWRDSADNHSMPTGAEAARLQELLGSLTGVRQVFCDAESLRTVSQCVSYLHARELDELHIRLGEQELPDASHVPVPGLAFPAVKSLHVSNEGQILSKGCARSVLSLLMSIKPAKASISLRISTESLAGKCRLVESLKEYIEPCPRDALRALLREAEREVGSAYDVVESWRCVEGNGYNESYVNWMNMELVLSSEESSEEGLGCGSSDSSEEESEGLDTDGGEVTD</sequence>
<reference evidence="3 4" key="1">
    <citation type="submission" date="2014-11" db="EMBL/GenBank/DDBJ databases">
        <authorList>
            <person name="Zhu J."/>
            <person name="Qi W."/>
            <person name="Song R."/>
        </authorList>
    </citation>
    <scope>NUCLEOTIDE SEQUENCE [LARGE SCALE GENOMIC DNA]</scope>
</reference>
<proteinExistence type="predicted"/>